<evidence type="ECO:0000313" key="2">
    <source>
        <dbReference type="Proteomes" id="UP001177021"/>
    </source>
</evidence>
<comment type="caution">
    <text evidence="1">The sequence shown here is derived from an EMBL/GenBank/DDBJ whole genome shotgun (WGS) entry which is preliminary data.</text>
</comment>
<keyword evidence="2" id="KW-1185">Reference proteome</keyword>
<dbReference type="EMBL" id="CASHSV030000098">
    <property type="protein sequence ID" value="CAJ2645669.1"/>
    <property type="molecule type" value="Genomic_DNA"/>
</dbReference>
<reference evidence="1" key="1">
    <citation type="submission" date="2023-10" db="EMBL/GenBank/DDBJ databases">
        <authorList>
            <person name="Rodriguez Cubillos JULIANA M."/>
            <person name="De Vega J."/>
        </authorList>
    </citation>
    <scope>NUCLEOTIDE SEQUENCE</scope>
</reference>
<name>A0ACB0JPY6_TRIPR</name>
<accession>A0ACB0JPY6</accession>
<organism evidence="1 2">
    <name type="scientific">Trifolium pratense</name>
    <name type="common">Red clover</name>
    <dbReference type="NCBI Taxonomy" id="57577"/>
    <lineage>
        <taxon>Eukaryota</taxon>
        <taxon>Viridiplantae</taxon>
        <taxon>Streptophyta</taxon>
        <taxon>Embryophyta</taxon>
        <taxon>Tracheophyta</taxon>
        <taxon>Spermatophyta</taxon>
        <taxon>Magnoliopsida</taxon>
        <taxon>eudicotyledons</taxon>
        <taxon>Gunneridae</taxon>
        <taxon>Pentapetalae</taxon>
        <taxon>rosids</taxon>
        <taxon>fabids</taxon>
        <taxon>Fabales</taxon>
        <taxon>Fabaceae</taxon>
        <taxon>Papilionoideae</taxon>
        <taxon>50 kb inversion clade</taxon>
        <taxon>NPAAA clade</taxon>
        <taxon>Hologalegina</taxon>
        <taxon>IRL clade</taxon>
        <taxon>Trifolieae</taxon>
        <taxon>Trifolium</taxon>
    </lineage>
</organism>
<protein>
    <submittedName>
        <fullName evidence="1">Uncharacterized protein</fullName>
    </submittedName>
</protein>
<proteinExistence type="predicted"/>
<gene>
    <name evidence="1" type="ORF">MILVUS5_LOCUS14523</name>
</gene>
<dbReference type="Proteomes" id="UP001177021">
    <property type="component" value="Unassembled WGS sequence"/>
</dbReference>
<sequence>MSTSSTDTTNHLIADNNKIVVTLNTQHSIKLTANNYPAWQVLMNALLVGHDLIGFVDGTKPCPAETHGDYSHWKRQDQFIIHAIISSVDQSVVTLLGNVKNSKQAWDILNKTFASKTRSRIIHLKEKLSRSNKGSKSVSEYLHAIKAVADELAIINSPIDDDDLVIHTMNGLGPEYKEVAASIRTREKSISFEELHDLLTDFESYLHRDEATEHSSPVITANAAQKGKMIYPKRGQHSGDNNNSFSNQRPVYPNSYKKVRCQFCEKPGHTAKVCYGLHGYPPRNKPAPAAHHVRNRSSNIGNSWIMDSGATHHLTHDLENLHLTSPYQGSDQIVVGDGNALPITHTGKTIFKTPSCTLHLPQVFHVPSITQNLLSVSSLCKTNPISVEFFSDCFLVKDLKTKVPLLRGQHKNGLYCLPSSPPSHTALHSTSQPSPPWHHILGHPSKRIQRHLTSNFQIKQSPTFPCISCESSKSHKLPFSESSLKSYKPLELIYTDVWGPAPIRSLDNFSYYLVFVDHFSKYVWLYPLKNKSDVSFIFPKFKSVVEKFFNLPIVSLYSDNGGEFLKLKSFLSQHGISHFTTPPHTPELNATAERRHRHIVETGRTLLHHANLPHKFWSFAFTTAAYLINRLPTPVLHMQSPYEVLHKTKPNILHLHSFGCLCFPWLKPYTKNKLQPRSKPCIFIGYSASQYAYHCLDPITEKIYTSRHVSFFDHQFPYQTIISKPDPADTPNPIISMPPYQIIPLKTTSHSSPQQQTTIVPATPQSQTLHKETTSNSSLHQQVTNDQTIDHSTVVPETEVLFTPSPGNTSNHSNSRPHISIQPPIAPIKKPTRDMIVTRSKHNIFKPKRLFAASKHPLLENLEPSSVREAMKYAHWRQAISAELDALIGNGTWTLVPPTNGQNVVGCKWIFRIKRNPDGSISRYKARLVAKGFTQCQGIDFKETFAPVVRPQTIKVVLTLALSHSWQMHQLDVNNAFLQGSLTEQVFMAQPPGFKNAQFPNHVCKLNKAIYGLRQAPRAWHDSLKSFINSYGFFTRKSDPSLFIFTSGSIKIYFLVYVDDLLLTGNDTQFMITFIEALSQRFSLKNMGYPHYFLGVELIPVKNGLYLSQHKYIRDTLEKFDMEGAKPSPTPLSSTANLQLHDGHAPTDATHFRRIIGALQYLNLTRPDLSFAINKLSQFMHKPTTLHLQHLKRLLRYLKNTINFGIMLQKSSTTNLLAYTDADWGGNADDRTSTSAYIIFFGGNPVSWLSKKQKTVARSSTEAEYRAVATSTAEIMWLTNLLGELGISTLAPPKLLCDNIAATYLCSNPVLHSRMKHISLDYHVREQVQAGKLQVSHVSTKDQLADILTKPLATAKFEDLRDKIKVTNGNLILRGRNSST</sequence>
<evidence type="ECO:0000313" key="1">
    <source>
        <dbReference type="EMBL" id="CAJ2645669.1"/>
    </source>
</evidence>